<dbReference type="EMBL" id="VSSQ01095556">
    <property type="protein sequence ID" value="MPN39633.1"/>
    <property type="molecule type" value="Genomic_DNA"/>
</dbReference>
<name>A0A645HWB4_9ZZZZ</name>
<evidence type="ECO:0000313" key="1">
    <source>
        <dbReference type="EMBL" id="MPN39633.1"/>
    </source>
</evidence>
<organism evidence="1">
    <name type="scientific">bioreactor metagenome</name>
    <dbReference type="NCBI Taxonomy" id="1076179"/>
    <lineage>
        <taxon>unclassified sequences</taxon>
        <taxon>metagenomes</taxon>
        <taxon>ecological metagenomes</taxon>
    </lineage>
</organism>
<accession>A0A645HWB4</accession>
<proteinExistence type="predicted"/>
<sequence length="114" mass="12551">MVDQCVIGNRNNSALTESIHRVFKNVAPVQSLVHMANFSGIIAVSVVVAAGDHGAFHVGKPNHFHIFFRRIFAHKLRIYIGNVVIQQNSGVATGHPSHKKSPSLFWTIRETGRG</sequence>
<gene>
    <name evidence="1" type="ORF">SDC9_187161</name>
</gene>
<protein>
    <submittedName>
        <fullName evidence="1">Uncharacterized protein</fullName>
    </submittedName>
</protein>
<reference evidence="1" key="1">
    <citation type="submission" date="2019-08" db="EMBL/GenBank/DDBJ databases">
        <authorList>
            <person name="Kucharzyk K."/>
            <person name="Murdoch R.W."/>
            <person name="Higgins S."/>
            <person name="Loffler F."/>
        </authorList>
    </citation>
    <scope>NUCLEOTIDE SEQUENCE</scope>
</reference>
<dbReference type="AlphaFoldDB" id="A0A645HWB4"/>
<comment type="caution">
    <text evidence="1">The sequence shown here is derived from an EMBL/GenBank/DDBJ whole genome shotgun (WGS) entry which is preliminary data.</text>
</comment>